<sequence length="256" mass="29243">MTLLQDSERPITDENEVSALREALRTLGYANPYHGFSCLESPGDCEHWYSALSAKYDGVGKPFGRQEFAQIIGQSQAICGDFPVACFGPELIKAYPEAKVILTYRNVDEWHHSVGRTVHYLVSSRFWAITARVARTLGMQISWIRPTWLKIWEGFFEGDFETNGRRVFYEHYELIKQLVPARHLLIFNVREGWRPLCEFLGKPVPSTPFPRGNDPQSYHRRFTILMLCGNHGLSYVLACTVGLVFLVWAVLLAVAK</sequence>
<keyword evidence="1" id="KW-0472">Membrane</keyword>
<dbReference type="EMBL" id="ML738351">
    <property type="protein sequence ID" value="KAE8310675.1"/>
    <property type="molecule type" value="Genomic_DNA"/>
</dbReference>
<protein>
    <recommendedName>
        <fullName evidence="4">NAD dependent epimerase/dehydratase</fullName>
    </recommendedName>
</protein>
<evidence type="ECO:0000256" key="1">
    <source>
        <dbReference type="SAM" id="Phobius"/>
    </source>
</evidence>
<evidence type="ECO:0008006" key="4">
    <source>
        <dbReference type="Google" id="ProtNLM"/>
    </source>
</evidence>
<dbReference type="InterPro" id="IPR027417">
    <property type="entry name" value="P-loop_NTPase"/>
</dbReference>
<keyword evidence="1" id="KW-1133">Transmembrane helix</keyword>
<keyword evidence="1" id="KW-0812">Transmembrane</keyword>
<feature type="transmembrane region" description="Helical" evidence="1">
    <location>
        <begin position="233"/>
        <end position="255"/>
    </location>
</feature>
<dbReference type="SUPFAM" id="SSF52540">
    <property type="entry name" value="P-loop containing nucleoside triphosphate hydrolases"/>
    <property type="match status" value="1"/>
</dbReference>
<dbReference type="Pfam" id="PF17784">
    <property type="entry name" value="Sulfotransfer_4"/>
    <property type="match status" value="1"/>
</dbReference>
<accession>A0A5N6VQ30</accession>
<keyword evidence="3" id="KW-1185">Reference proteome</keyword>
<gene>
    <name evidence="2" type="ORF">BDV41DRAFT_579370</name>
</gene>
<evidence type="ECO:0000313" key="2">
    <source>
        <dbReference type="EMBL" id="KAE8310675.1"/>
    </source>
</evidence>
<evidence type="ECO:0000313" key="3">
    <source>
        <dbReference type="Proteomes" id="UP000325433"/>
    </source>
</evidence>
<dbReference type="InterPro" id="IPR040632">
    <property type="entry name" value="Sulfotransfer_4"/>
</dbReference>
<dbReference type="AlphaFoldDB" id="A0A5N6VQ30"/>
<reference evidence="3" key="1">
    <citation type="submission" date="2019-04" db="EMBL/GenBank/DDBJ databases">
        <title>Friends and foes A comparative genomics studyof 23 Aspergillus species from section Flavi.</title>
        <authorList>
            <consortium name="DOE Joint Genome Institute"/>
            <person name="Kjaerbolling I."/>
            <person name="Vesth T."/>
            <person name="Frisvad J.C."/>
            <person name="Nybo J.L."/>
            <person name="Theobald S."/>
            <person name="Kildgaard S."/>
            <person name="Isbrandt T."/>
            <person name="Kuo A."/>
            <person name="Sato A."/>
            <person name="Lyhne E.K."/>
            <person name="Kogle M.E."/>
            <person name="Wiebenga A."/>
            <person name="Kun R.S."/>
            <person name="Lubbers R.J."/>
            <person name="Makela M.R."/>
            <person name="Barry K."/>
            <person name="Chovatia M."/>
            <person name="Clum A."/>
            <person name="Daum C."/>
            <person name="Haridas S."/>
            <person name="He G."/>
            <person name="LaButti K."/>
            <person name="Lipzen A."/>
            <person name="Mondo S."/>
            <person name="Riley R."/>
            <person name="Salamov A."/>
            <person name="Simmons B.A."/>
            <person name="Magnuson J.K."/>
            <person name="Henrissat B."/>
            <person name="Mortensen U.H."/>
            <person name="Larsen T.O."/>
            <person name="Devries R.P."/>
            <person name="Grigoriev I.V."/>
            <person name="Machida M."/>
            <person name="Baker S.E."/>
            <person name="Andersen M.R."/>
        </authorList>
    </citation>
    <scope>NUCLEOTIDE SEQUENCE [LARGE SCALE GENOMIC DNA]</scope>
    <source>
        <strain evidence="3">CBS 130015</strain>
    </source>
</reference>
<organism evidence="2 3">
    <name type="scientific">Aspergillus transmontanensis</name>
    <dbReference type="NCBI Taxonomy" id="1034304"/>
    <lineage>
        <taxon>Eukaryota</taxon>
        <taxon>Fungi</taxon>
        <taxon>Dikarya</taxon>
        <taxon>Ascomycota</taxon>
        <taxon>Pezizomycotina</taxon>
        <taxon>Eurotiomycetes</taxon>
        <taxon>Eurotiomycetidae</taxon>
        <taxon>Eurotiales</taxon>
        <taxon>Aspergillaceae</taxon>
        <taxon>Aspergillus</taxon>
        <taxon>Aspergillus subgen. Circumdati</taxon>
    </lineage>
</organism>
<proteinExistence type="predicted"/>
<dbReference type="Gene3D" id="3.40.50.300">
    <property type="entry name" value="P-loop containing nucleotide triphosphate hydrolases"/>
    <property type="match status" value="1"/>
</dbReference>
<dbReference type="Proteomes" id="UP000325433">
    <property type="component" value="Unassembled WGS sequence"/>
</dbReference>
<dbReference type="PANTHER" id="PTHR36978">
    <property type="entry name" value="P-LOOP CONTAINING NUCLEOTIDE TRIPHOSPHATE HYDROLASE"/>
    <property type="match status" value="1"/>
</dbReference>
<name>A0A5N6VQ30_9EURO</name>
<dbReference type="PANTHER" id="PTHR36978:SF4">
    <property type="entry name" value="P-LOOP CONTAINING NUCLEOSIDE TRIPHOSPHATE HYDROLASE PROTEIN"/>
    <property type="match status" value="1"/>
</dbReference>